<accession>A0A5C8NW22</accession>
<dbReference type="Pfam" id="PF08544">
    <property type="entry name" value="GHMP_kinases_C"/>
    <property type="match status" value="1"/>
</dbReference>
<sequence>MIEELRNLPAPAKLNLFLHVTGRRHDGYHLLETVFDMVDLCDRLTLRVRNDGALIRRDTLPGVTPEQDLTVRAARLLAEETGCRLGVDIAIDKRIPMGAGLGGGSSDAATMLLGLNRLWDLRLTRRQLMRLAVRLGADVPFFVFGRTAYATGIGEKLQALPLPPALHVIVVPPVPVSTAGVFSAPDLTRDTKPLTISGLSRESSARRGRNDLEPVVCAANPAVAAALSALGQAAKHVGLDAGSARMTGSGSCVFLPVPDESVAASIQQDLSRRRNGSAEPIGDVVVARSLARHPLSDWAFAPGD</sequence>
<dbReference type="GO" id="GO:0050515">
    <property type="term" value="F:4-(cytidine 5'-diphospho)-2-C-methyl-D-erythritol kinase activity"/>
    <property type="evidence" value="ECO:0007669"/>
    <property type="project" value="UniProtKB-UniRule"/>
</dbReference>
<dbReference type="InterPro" id="IPR004424">
    <property type="entry name" value="IspE"/>
</dbReference>
<dbReference type="InterPro" id="IPR013750">
    <property type="entry name" value="GHMP_kinase_C_dom"/>
</dbReference>
<dbReference type="EMBL" id="VDUY01000004">
    <property type="protein sequence ID" value="TXL65457.1"/>
    <property type="molecule type" value="Genomic_DNA"/>
</dbReference>
<keyword evidence="4 10" id="KW-0808">Transferase</keyword>
<evidence type="ECO:0000256" key="7">
    <source>
        <dbReference type="ARBA" id="ARBA00022840"/>
    </source>
</evidence>
<dbReference type="AlphaFoldDB" id="A0A5C8NW22"/>
<evidence type="ECO:0000256" key="8">
    <source>
        <dbReference type="ARBA" id="ARBA00023229"/>
    </source>
</evidence>
<dbReference type="GO" id="GO:0005524">
    <property type="term" value="F:ATP binding"/>
    <property type="evidence" value="ECO:0007669"/>
    <property type="project" value="UniProtKB-UniRule"/>
</dbReference>
<dbReference type="UniPathway" id="UPA00056">
    <property type="reaction ID" value="UER00094"/>
</dbReference>
<evidence type="ECO:0000256" key="3">
    <source>
        <dbReference type="ARBA" id="ARBA00017473"/>
    </source>
</evidence>
<comment type="catalytic activity">
    <reaction evidence="10">
        <text>4-CDP-2-C-methyl-D-erythritol + ATP = 4-CDP-2-C-methyl-D-erythritol 2-phosphate + ADP + H(+)</text>
        <dbReference type="Rhea" id="RHEA:18437"/>
        <dbReference type="ChEBI" id="CHEBI:15378"/>
        <dbReference type="ChEBI" id="CHEBI:30616"/>
        <dbReference type="ChEBI" id="CHEBI:57823"/>
        <dbReference type="ChEBI" id="CHEBI:57919"/>
        <dbReference type="ChEBI" id="CHEBI:456216"/>
        <dbReference type="EC" id="2.7.1.148"/>
    </reaction>
</comment>
<dbReference type="PIRSF" id="PIRSF010376">
    <property type="entry name" value="IspE"/>
    <property type="match status" value="1"/>
</dbReference>
<keyword evidence="14" id="KW-1185">Reference proteome</keyword>
<evidence type="ECO:0000256" key="9">
    <source>
        <dbReference type="ARBA" id="ARBA00032554"/>
    </source>
</evidence>
<gene>
    <name evidence="10 13" type="primary">ispE</name>
    <name evidence="13" type="ORF">FHP08_11820</name>
</gene>
<dbReference type="Proteomes" id="UP000321548">
    <property type="component" value="Unassembled WGS sequence"/>
</dbReference>
<dbReference type="GO" id="GO:0016114">
    <property type="term" value="P:terpenoid biosynthetic process"/>
    <property type="evidence" value="ECO:0007669"/>
    <property type="project" value="UniProtKB-UniRule"/>
</dbReference>
<keyword evidence="8 10" id="KW-0414">Isoprene biosynthesis</keyword>
<comment type="pathway">
    <text evidence="10">Isoprenoid biosynthesis; isopentenyl diphosphate biosynthesis via DXP pathway; isopentenyl diphosphate from 1-deoxy-D-xylulose 5-phosphate: step 3/6.</text>
</comment>
<feature type="active site" evidence="10">
    <location>
        <position position="138"/>
    </location>
</feature>
<evidence type="ECO:0000256" key="10">
    <source>
        <dbReference type="HAMAP-Rule" id="MF_00061"/>
    </source>
</evidence>
<comment type="function">
    <text evidence="10">Catalyzes the phosphorylation of the position 2 hydroxy group of 4-diphosphocytidyl-2C-methyl-D-erythritol.</text>
</comment>
<proteinExistence type="inferred from homology"/>
<keyword evidence="7 10" id="KW-0067">ATP-binding</keyword>
<evidence type="ECO:0000259" key="11">
    <source>
        <dbReference type="Pfam" id="PF00288"/>
    </source>
</evidence>
<keyword evidence="5 10" id="KW-0547">Nucleotide-binding</keyword>
<dbReference type="InterPro" id="IPR014721">
    <property type="entry name" value="Ribsml_uS5_D2-typ_fold_subgr"/>
</dbReference>
<dbReference type="SUPFAM" id="SSF54211">
    <property type="entry name" value="Ribosomal protein S5 domain 2-like"/>
    <property type="match status" value="1"/>
</dbReference>
<dbReference type="SUPFAM" id="SSF55060">
    <property type="entry name" value="GHMP Kinase, C-terminal domain"/>
    <property type="match status" value="1"/>
</dbReference>
<evidence type="ECO:0000256" key="2">
    <source>
        <dbReference type="ARBA" id="ARBA00012052"/>
    </source>
</evidence>
<name>A0A5C8NW22_9BURK</name>
<dbReference type="Gene3D" id="3.30.230.10">
    <property type="match status" value="1"/>
</dbReference>
<organism evidence="13 14">
    <name type="scientific">Zeimonas arvi</name>
    <dbReference type="NCBI Taxonomy" id="2498847"/>
    <lineage>
        <taxon>Bacteria</taxon>
        <taxon>Pseudomonadati</taxon>
        <taxon>Pseudomonadota</taxon>
        <taxon>Betaproteobacteria</taxon>
        <taxon>Burkholderiales</taxon>
        <taxon>Burkholderiaceae</taxon>
        <taxon>Zeimonas</taxon>
    </lineage>
</organism>
<feature type="domain" description="GHMP kinase N-terminal" evidence="11">
    <location>
        <begin position="69"/>
        <end position="146"/>
    </location>
</feature>
<evidence type="ECO:0000256" key="6">
    <source>
        <dbReference type="ARBA" id="ARBA00022777"/>
    </source>
</evidence>
<dbReference type="RefSeq" id="WP_147704652.1">
    <property type="nucleotide sequence ID" value="NZ_VDUY01000004.1"/>
</dbReference>
<dbReference type="InterPro" id="IPR006204">
    <property type="entry name" value="GHMP_kinase_N_dom"/>
</dbReference>
<reference evidence="13 14" key="1">
    <citation type="submission" date="2019-06" db="EMBL/GenBank/DDBJ databases">
        <title>Quisquiliibacterium sp. nov., isolated from a maize field.</title>
        <authorList>
            <person name="Lin S.-Y."/>
            <person name="Tsai C.-F."/>
            <person name="Young C.-C."/>
        </authorList>
    </citation>
    <scope>NUCLEOTIDE SEQUENCE [LARGE SCALE GENOMIC DNA]</scope>
    <source>
        <strain evidence="13 14">CC-CFT501</strain>
    </source>
</reference>
<evidence type="ECO:0000256" key="1">
    <source>
        <dbReference type="ARBA" id="ARBA00009684"/>
    </source>
</evidence>
<evidence type="ECO:0000256" key="5">
    <source>
        <dbReference type="ARBA" id="ARBA00022741"/>
    </source>
</evidence>
<dbReference type="NCBIfam" id="TIGR00154">
    <property type="entry name" value="ispE"/>
    <property type="match status" value="1"/>
</dbReference>
<evidence type="ECO:0000256" key="4">
    <source>
        <dbReference type="ARBA" id="ARBA00022679"/>
    </source>
</evidence>
<dbReference type="PANTHER" id="PTHR43527:SF2">
    <property type="entry name" value="4-DIPHOSPHOCYTIDYL-2-C-METHYL-D-ERYTHRITOL KINASE, CHLOROPLASTIC"/>
    <property type="match status" value="1"/>
</dbReference>
<dbReference type="Gene3D" id="3.30.70.890">
    <property type="entry name" value="GHMP kinase, C-terminal domain"/>
    <property type="match status" value="1"/>
</dbReference>
<protein>
    <recommendedName>
        <fullName evidence="3 10">4-diphosphocytidyl-2-C-methyl-D-erythritol kinase</fullName>
        <shortName evidence="10">CMK</shortName>
        <ecNumber evidence="2 10">2.7.1.148</ecNumber>
    </recommendedName>
    <alternativeName>
        <fullName evidence="9 10">4-(cytidine-5'-diphospho)-2-C-methyl-D-erythritol kinase</fullName>
    </alternativeName>
</protein>
<dbReference type="PANTHER" id="PTHR43527">
    <property type="entry name" value="4-DIPHOSPHOCYTIDYL-2-C-METHYL-D-ERYTHRITOL KINASE, CHLOROPLASTIC"/>
    <property type="match status" value="1"/>
</dbReference>
<dbReference type="HAMAP" id="MF_00061">
    <property type="entry name" value="IspE"/>
    <property type="match status" value="1"/>
</dbReference>
<feature type="active site" evidence="10">
    <location>
        <position position="13"/>
    </location>
</feature>
<dbReference type="GO" id="GO:0019288">
    <property type="term" value="P:isopentenyl diphosphate biosynthetic process, methylerythritol 4-phosphate pathway"/>
    <property type="evidence" value="ECO:0007669"/>
    <property type="project" value="UniProtKB-UniRule"/>
</dbReference>
<dbReference type="Pfam" id="PF00288">
    <property type="entry name" value="GHMP_kinases_N"/>
    <property type="match status" value="1"/>
</dbReference>
<feature type="binding site" evidence="10">
    <location>
        <begin position="96"/>
        <end position="106"/>
    </location>
    <ligand>
        <name>ATP</name>
        <dbReference type="ChEBI" id="CHEBI:30616"/>
    </ligand>
</feature>
<keyword evidence="6 10" id="KW-0418">Kinase</keyword>
<dbReference type="InterPro" id="IPR036554">
    <property type="entry name" value="GHMP_kinase_C_sf"/>
</dbReference>
<feature type="domain" description="GHMP kinase C-terminal" evidence="12">
    <location>
        <begin position="207"/>
        <end position="272"/>
    </location>
</feature>
<dbReference type="InterPro" id="IPR020568">
    <property type="entry name" value="Ribosomal_Su5_D2-typ_SF"/>
</dbReference>
<evidence type="ECO:0000313" key="13">
    <source>
        <dbReference type="EMBL" id="TXL65457.1"/>
    </source>
</evidence>
<dbReference type="OrthoDB" id="9809438at2"/>
<evidence type="ECO:0000259" key="12">
    <source>
        <dbReference type="Pfam" id="PF08544"/>
    </source>
</evidence>
<comment type="caution">
    <text evidence="13">The sequence shown here is derived from an EMBL/GenBank/DDBJ whole genome shotgun (WGS) entry which is preliminary data.</text>
</comment>
<evidence type="ECO:0000313" key="14">
    <source>
        <dbReference type="Proteomes" id="UP000321548"/>
    </source>
</evidence>
<comment type="similarity">
    <text evidence="1 10">Belongs to the GHMP kinase family. IspE subfamily.</text>
</comment>
<dbReference type="EC" id="2.7.1.148" evidence="2 10"/>